<accession>A0A9D4H761</accession>
<dbReference type="EMBL" id="JAIWYP010000004">
    <property type="protein sequence ID" value="KAH3830866.1"/>
    <property type="molecule type" value="Genomic_DNA"/>
</dbReference>
<feature type="signal peptide" evidence="1">
    <location>
        <begin position="1"/>
        <end position="19"/>
    </location>
</feature>
<comment type="caution">
    <text evidence="2">The sequence shown here is derived from an EMBL/GenBank/DDBJ whole genome shotgun (WGS) entry which is preliminary data.</text>
</comment>
<name>A0A9D4H761_DREPO</name>
<gene>
    <name evidence="2" type="ORF">DPMN_104122</name>
</gene>
<keyword evidence="3" id="KW-1185">Reference proteome</keyword>
<reference evidence="2" key="1">
    <citation type="journal article" date="2019" name="bioRxiv">
        <title>The Genome of the Zebra Mussel, Dreissena polymorpha: A Resource for Invasive Species Research.</title>
        <authorList>
            <person name="McCartney M.A."/>
            <person name="Auch B."/>
            <person name="Kono T."/>
            <person name="Mallez S."/>
            <person name="Zhang Y."/>
            <person name="Obille A."/>
            <person name="Becker A."/>
            <person name="Abrahante J.E."/>
            <person name="Garbe J."/>
            <person name="Badalamenti J.P."/>
            <person name="Herman A."/>
            <person name="Mangelson H."/>
            <person name="Liachko I."/>
            <person name="Sullivan S."/>
            <person name="Sone E.D."/>
            <person name="Koren S."/>
            <person name="Silverstein K.A.T."/>
            <person name="Beckman K.B."/>
            <person name="Gohl D.M."/>
        </authorList>
    </citation>
    <scope>NUCLEOTIDE SEQUENCE</scope>
    <source>
        <strain evidence="2">Duluth1</strain>
        <tissue evidence="2">Whole animal</tissue>
    </source>
</reference>
<dbReference type="Proteomes" id="UP000828390">
    <property type="component" value="Unassembled WGS sequence"/>
</dbReference>
<reference evidence="2" key="2">
    <citation type="submission" date="2020-11" db="EMBL/GenBank/DDBJ databases">
        <authorList>
            <person name="McCartney M.A."/>
            <person name="Auch B."/>
            <person name="Kono T."/>
            <person name="Mallez S."/>
            <person name="Becker A."/>
            <person name="Gohl D.M."/>
            <person name="Silverstein K.A.T."/>
            <person name="Koren S."/>
            <person name="Bechman K.B."/>
            <person name="Herman A."/>
            <person name="Abrahante J.E."/>
            <person name="Garbe J."/>
        </authorList>
    </citation>
    <scope>NUCLEOTIDE SEQUENCE</scope>
    <source>
        <strain evidence="2">Duluth1</strain>
        <tissue evidence="2">Whole animal</tissue>
    </source>
</reference>
<sequence>MVYQWHAITGRLLLAVTSGDSVTGQLLPAVCSDDIINGRLLLTVTSGDSVSENLPAVCRGDANRIHVSGGRDDSSLVSILDISLCSQDQYAGHVPNHHP</sequence>
<keyword evidence="1" id="KW-0732">Signal</keyword>
<protein>
    <submittedName>
        <fullName evidence="2">Uncharacterized protein</fullName>
    </submittedName>
</protein>
<proteinExistence type="predicted"/>
<evidence type="ECO:0000313" key="2">
    <source>
        <dbReference type="EMBL" id="KAH3830866.1"/>
    </source>
</evidence>
<evidence type="ECO:0000313" key="3">
    <source>
        <dbReference type="Proteomes" id="UP000828390"/>
    </source>
</evidence>
<feature type="chain" id="PRO_5039665819" evidence="1">
    <location>
        <begin position="20"/>
        <end position="99"/>
    </location>
</feature>
<dbReference type="AlphaFoldDB" id="A0A9D4H761"/>
<evidence type="ECO:0000256" key="1">
    <source>
        <dbReference type="SAM" id="SignalP"/>
    </source>
</evidence>
<organism evidence="2 3">
    <name type="scientific">Dreissena polymorpha</name>
    <name type="common">Zebra mussel</name>
    <name type="synonym">Mytilus polymorpha</name>
    <dbReference type="NCBI Taxonomy" id="45954"/>
    <lineage>
        <taxon>Eukaryota</taxon>
        <taxon>Metazoa</taxon>
        <taxon>Spiralia</taxon>
        <taxon>Lophotrochozoa</taxon>
        <taxon>Mollusca</taxon>
        <taxon>Bivalvia</taxon>
        <taxon>Autobranchia</taxon>
        <taxon>Heteroconchia</taxon>
        <taxon>Euheterodonta</taxon>
        <taxon>Imparidentia</taxon>
        <taxon>Neoheterodontei</taxon>
        <taxon>Myida</taxon>
        <taxon>Dreissenoidea</taxon>
        <taxon>Dreissenidae</taxon>
        <taxon>Dreissena</taxon>
    </lineage>
</organism>